<dbReference type="Proteomes" id="UP001241758">
    <property type="component" value="Unassembled WGS sequence"/>
</dbReference>
<dbReference type="InterPro" id="IPR003362">
    <property type="entry name" value="Bact_transf"/>
</dbReference>
<dbReference type="RefSeq" id="WP_282760169.1">
    <property type="nucleotide sequence ID" value="NZ_JASCTH010000008.1"/>
</dbReference>
<keyword evidence="3 10" id="KW-0808">Transferase</keyword>
<reference evidence="10 11" key="1">
    <citation type="submission" date="2023-05" db="EMBL/GenBank/DDBJ databases">
        <title>Actinoplanes sp. NEAU-A12 genome sequencing.</title>
        <authorList>
            <person name="Wang Z.-S."/>
        </authorList>
    </citation>
    <scope>NUCLEOTIDE SEQUENCE [LARGE SCALE GENOMIC DNA]</scope>
    <source>
        <strain evidence="10 11">NEAU-A12</strain>
    </source>
</reference>
<comment type="similarity">
    <text evidence="2">Belongs to the bacterial sugar transferase family.</text>
</comment>
<protein>
    <submittedName>
        <fullName evidence="10">Sugar transferase</fullName>
        <ecNumber evidence="10">2.7.8.-</ecNumber>
    </submittedName>
</protein>
<evidence type="ECO:0000256" key="3">
    <source>
        <dbReference type="ARBA" id="ARBA00022679"/>
    </source>
</evidence>
<dbReference type="PANTHER" id="PTHR30576:SF10">
    <property type="entry name" value="SLL5057 PROTEIN"/>
    <property type="match status" value="1"/>
</dbReference>
<dbReference type="EC" id="2.7.8.-" evidence="10"/>
<proteinExistence type="inferred from homology"/>
<evidence type="ECO:0000313" key="10">
    <source>
        <dbReference type="EMBL" id="MDI6099797.1"/>
    </source>
</evidence>
<dbReference type="InterPro" id="IPR017475">
    <property type="entry name" value="EPS_sugar_tfrase"/>
</dbReference>
<comment type="caution">
    <text evidence="10">The sequence shown here is derived from an EMBL/GenBank/DDBJ whole genome shotgun (WGS) entry which is preliminary data.</text>
</comment>
<dbReference type="Pfam" id="PF13727">
    <property type="entry name" value="CoA_binding_3"/>
    <property type="match status" value="1"/>
</dbReference>
<feature type="domain" description="Bacterial sugar transferase" evidence="9">
    <location>
        <begin position="393"/>
        <end position="580"/>
    </location>
</feature>
<feature type="compositionally biased region" description="Basic and acidic residues" evidence="7">
    <location>
        <begin position="1"/>
        <end position="12"/>
    </location>
</feature>
<evidence type="ECO:0000256" key="1">
    <source>
        <dbReference type="ARBA" id="ARBA00004141"/>
    </source>
</evidence>
<feature type="region of interest" description="Disordered" evidence="7">
    <location>
        <begin position="1"/>
        <end position="107"/>
    </location>
</feature>
<feature type="transmembrane region" description="Helical" evidence="8">
    <location>
        <begin position="203"/>
        <end position="220"/>
    </location>
</feature>
<feature type="transmembrane region" description="Helical" evidence="8">
    <location>
        <begin position="163"/>
        <end position="182"/>
    </location>
</feature>
<dbReference type="Pfam" id="PF02397">
    <property type="entry name" value="Bac_transf"/>
    <property type="match status" value="1"/>
</dbReference>
<keyword evidence="4 8" id="KW-0812">Transmembrane</keyword>
<evidence type="ECO:0000256" key="6">
    <source>
        <dbReference type="ARBA" id="ARBA00023136"/>
    </source>
</evidence>
<feature type="transmembrane region" description="Helical" evidence="8">
    <location>
        <begin position="399"/>
        <end position="422"/>
    </location>
</feature>
<evidence type="ECO:0000313" key="11">
    <source>
        <dbReference type="Proteomes" id="UP001241758"/>
    </source>
</evidence>
<comment type="subcellular location">
    <subcellularLocation>
        <location evidence="1">Membrane</location>
        <topology evidence="1">Multi-pass membrane protein</topology>
    </subcellularLocation>
</comment>
<dbReference type="EMBL" id="JASCTH010000008">
    <property type="protein sequence ID" value="MDI6099797.1"/>
    <property type="molecule type" value="Genomic_DNA"/>
</dbReference>
<gene>
    <name evidence="10" type="ORF">QLQ12_14430</name>
</gene>
<dbReference type="PANTHER" id="PTHR30576">
    <property type="entry name" value="COLANIC BIOSYNTHESIS UDP-GLUCOSE LIPID CARRIER TRANSFERASE"/>
    <property type="match status" value="1"/>
</dbReference>
<name>A0ABT6WJ90_9ACTN</name>
<dbReference type="GO" id="GO:0016740">
    <property type="term" value="F:transferase activity"/>
    <property type="evidence" value="ECO:0007669"/>
    <property type="project" value="UniProtKB-KW"/>
</dbReference>
<evidence type="ECO:0000256" key="2">
    <source>
        <dbReference type="ARBA" id="ARBA00006464"/>
    </source>
</evidence>
<evidence type="ECO:0000256" key="5">
    <source>
        <dbReference type="ARBA" id="ARBA00022989"/>
    </source>
</evidence>
<evidence type="ECO:0000256" key="8">
    <source>
        <dbReference type="SAM" id="Phobius"/>
    </source>
</evidence>
<keyword evidence="11" id="KW-1185">Reference proteome</keyword>
<keyword evidence="5 8" id="KW-1133">Transmembrane helix</keyword>
<keyword evidence="6 8" id="KW-0472">Membrane</keyword>
<accession>A0ABT6WJ90</accession>
<feature type="transmembrane region" description="Helical" evidence="8">
    <location>
        <begin position="129"/>
        <end position="151"/>
    </location>
</feature>
<evidence type="ECO:0000256" key="7">
    <source>
        <dbReference type="SAM" id="MobiDB-lite"/>
    </source>
</evidence>
<evidence type="ECO:0000259" key="9">
    <source>
        <dbReference type="Pfam" id="PF02397"/>
    </source>
</evidence>
<evidence type="ECO:0000256" key="4">
    <source>
        <dbReference type="ARBA" id="ARBA00022692"/>
    </source>
</evidence>
<sequence>MSQDVSEGRADALTEATVALPVVRPDRVPQAPPGHGVANHPPGNQGPQRPAVRRSGRNSRIPVPAAGVENAPPRVAGGETDPARNQAVDRHASTGRNRSMAARPASRPFVRTRGRHAAMSRRQDWERRYVRTLVLADVSAGVVAGAGTFVVRFGDAVTDYNRLYLIWSALMPVVLLLVLVAARAYESRYLFVGSDEYQRVLRGGAGVVGGAALVSYALNLDLARSYVLVSFPLAIATIVVLRFALRKRLHLSRVRGENLRRVIVVGHELSVIGMTRQLRRERYHGLEVVGACLPPGADGVGVTDLPVFGTFDDVASAVERADADTVVVLSCPELDGAALRRLAWRLERDEVDLVVASALVDVAGARTTIRPFDGLPMLHVEHPRLHGGSRLVKELVDRVGALILLILLGPVLLSVALCVGLTSRGPVLFRQVRVGRDGRLFRIFKFRSMYVDAEARLAELRHLNEHDGVLFKIRDDPRVTPVGRWLRRFSLDELPQLLNVLSGRMSLVGPRPPLPTEAAAYADDVRRRLAVKPGMTGLWQVSGRSDLSWEEAVRLDLRYVENWSLSLDLVILLRTVTAVARSSGAY</sequence>
<organism evidence="10 11">
    <name type="scientific">Actinoplanes sandaracinus</name>
    <dbReference type="NCBI Taxonomy" id="3045177"/>
    <lineage>
        <taxon>Bacteria</taxon>
        <taxon>Bacillati</taxon>
        <taxon>Actinomycetota</taxon>
        <taxon>Actinomycetes</taxon>
        <taxon>Micromonosporales</taxon>
        <taxon>Micromonosporaceae</taxon>
        <taxon>Actinoplanes</taxon>
    </lineage>
</organism>
<feature type="transmembrane region" description="Helical" evidence="8">
    <location>
        <begin position="226"/>
        <end position="245"/>
    </location>
</feature>
<dbReference type="NCBIfam" id="TIGR03025">
    <property type="entry name" value="EPS_sugtrans"/>
    <property type="match status" value="1"/>
</dbReference>